<dbReference type="Gene3D" id="3.30.70.1060">
    <property type="entry name" value="Dimeric alpha+beta barrel"/>
    <property type="match status" value="1"/>
</dbReference>
<dbReference type="EMBL" id="AP025739">
    <property type="protein sequence ID" value="BDI29217.1"/>
    <property type="molecule type" value="Genomic_DNA"/>
</dbReference>
<name>A0A402D4G0_9BACT</name>
<comment type="similarity">
    <text evidence="1">Belongs to the YciI family.</text>
</comment>
<organism evidence="2 3">
    <name type="scientific">Capsulimonas corticalis</name>
    <dbReference type="NCBI Taxonomy" id="2219043"/>
    <lineage>
        <taxon>Bacteria</taxon>
        <taxon>Bacillati</taxon>
        <taxon>Armatimonadota</taxon>
        <taxon>Armatimonadia</taxon>
        <taxon>Capsulimonadales</taxon>
        <taxon>Capsulimonadaceae</taxon>
        <taxon>Capsulimonas</taxon>
    </lineage>
</organism>
<dbReference type="InterPro" id="IPR005545">
    <property type="entry name" value="YCII"/>
</dbReference>
<reference evidence="2 3" key="1">
    <citation type="journal article" date="2019" name="Int. J. Syst. Evol. Microbiol.">
        <title>Capsulimonas corticalis gen. nov., sp. nov., an aerobic capsulated bacterium, of a novel bacterial order, Capsulimonadales ord. nov., of the class Armatimonadia of the phylum Armatimonadetes.</title>
        <authorList>
            <person name="Li J."/>
            <person name="Kudo C."/>
            <person name="Tonouchi A."/>
        </authorList>
    </citation>
    <scope>NUCLEOTIDE SEQUENCE [LARGE SCALE GENOMIC DNA]</scope>
    <source>
        <strain evidence="2 3">AX-7</strain>
    </source>
</reference>
<dbReference type="OrthoDB" id="9814407at2"/>
<keyword evidence="3" id="KW-1185">Reference proteome</keyword>
<dbReference type="Pfam" id="PF03795">
    <property type="entry name" value="YCII"/>
    <property type="match status" value="1"/>
</dbReference>
<proteinExistence type="inferred from homology"/>
<evidence type="ECO:0000256" key="1">
    <source>
        <dbReference type="ARBA" id="ARBA00007689"/>
    </source>
</evidence>
<accession>A0A402D4G0</accession>
<sequence>MYILNVSYIEQPAKVEPHVGPHSAWVKRHFAEGLFLFAGPKKSGLGGVILAKSIDRPTLDSILAEDPYITESVAEYQILEFDCKAAEPSLALLTTS</sequence>
<dbReference type="KEGG" id="ccot:CCAX7_12680"/>
<protein>
    <submittedName>
        <fullName evidence="2">Uncharacterized protein</fullName>
    </submittedName>
</protein>
<dbReference type="RefSeq" id="WP_119324337.1">
    <property type="nucleotide sequence ID" value="NZ_AP025739.1"/>
</dbReference>
<evidence type="ECO:0000313" key="2">
    <source>
        <dbReference type="EMBL" id="BDI29217.1"/>
    </source>
</evidence>
<dbReference type="InterPro" id="IPR011008">
    <property type="entry name" value="Dimeric_a/b-barrel"/>
</dbReference>
<dbReference type="PANTHER" id="PTHR37828:SF1">
    <property type="entry name" value="YCII-RELATED DOMAIN-CONTAINING PROTEIN"/>
    <property type="match status" value="1"/>
</dbReference>
<dbReference type="AlphaFoldDB" id="A0A402D4G0"/>
<dbReference type="SUPFAM" id="SSF54909">
    <property type="entry name" value="Dimeric alpha+beta barrel"/>
    <property type="match status" value="1"/>
</dbReference>
<gene>
    <name evidence="2" type="ORF">CCAX7_12680</name>
</gene>
<dbReference type="PANTHER" id="PTHR37828">
    <property type="entry name" value="GSR2449 PROTEIN"/>
    <property type="match status" value="1"/>
</dbReference>
<evidence type="ECO:0000313" key="3">
    <source>
        <dbReference type="Proteomes" id="UP000287394"/>
    </source>
</evidence>
<dbReference type="Proteomes" id="UP000287394">
    <property type="component" value="Chromosome"/>
</dbReference>